<dbReference type="EMBL" id="JADGIZ020000002">
    <property type="protein sequence ID" value="KAL2919608.1"/>
    <property type="molecule type" value="Genomic_DNA"/>
</dbReference>
<dbReference type="PROSITE" id="PS50249">
    <property type="entry name" value="MPN"/>
    <property type="match status" value="1"/>
</dbReference>
<dbReference type="CDD" id="cd00167">
    <property type="entry name" value="SANT"/>
    <property type="match status" value="1"/>
</dbReference>
<feature type="compositionally biased region" description="Acidic residues" evidence="3">
    <location>
        <begin position="333"/>
        <end position="347"/>
    </location>
</feature>
<feature type="compositionally biased region" description="Basic and acidic residues" evidence="3">
    <location>
        <begin position="442"/>
        <end position="454"/>
    </location>
</feature>
<evidence type="ECO:0008006" key="11">
    <source>
        <dbReference type="Google" id="ProtNLM"/>
    </source>
</evidence>
<dbReference type="SUPFAM" id="SSF102712">
    <property type="entry name" value="JAB1/MPN domain"/>
    <property type="match status" value="1"/>
</dbReference>
<dbReference type="PROSITE" id="PS51294">
    <property type="entry name" value="HTH_MYB"/>
    <property type="match status" value="1"/>
</dbReference>
<organism evidence="9 10">
    <name type="scientific">Polyrhizophydium stewartii</name>
    <dbReference type="NCBI Taxonomy" id="2732419"/>
    <lineage>
        <taxon>Eukaryota</taxon>
        <taxon>Fungi</taxon>
        <taxon>Fungi incertae sedis</taxon>
        <taxon>Chytridiomycota</taxon>
        <taxon>Chytridiomycota incertae sedis</taxon>
        <taxon>Chytridiomycetes</taxon>
        <taxon>Rhizophydiales</taxon>
        <taxon>Rhizophydiales incertae sedis</taxon>
        <taxon>Polyrhizophydium</taxon>
    </lineage>
</organism>
<feature type="compositionally biased region" description="Acidic residues" evidence="3">
    <location>
        <begin position="269"/>
        <end position="288"/>
    </location>
</feature>
<dbReference type="InterPro" id="IPR017930">
    <property type="entry name" value="Myb_dom"/>
</dbReference>
<feature type="domain" description="Myb-like" evidence="4">
    <location>
        <begin position="153"/>
        <end position="195"/>
    </location>
</feature>
<sequence length="973" mass="104354">MDDVDGDIDVDGDEQPTTPAAARTSAERRSGAAHPAGGADGLGAVAVGDGDAGLSWAELEEYPEPEWLSADQQQAALAASDDMDPQSKALIESMLAEEAHYFGHTSHVGDPLDLMIPKEPAPSHHGARSDRKPAMSGAGLAGAAGSAAGIASNGSTLKPKWTRKDKEALIAGIKKYGYGAWKKIAAFVGTKNEKQAAFHAKYMQLQGVQIPGAPPLEVAKSRLAKLSAPSAAAAPNPGSVSGGVQPAPSRPPPDLHGGVVHKSSKAAADEDDDEDVEIDITDASDEDGDVARSAGPPVSFDADDLDAEEDGSDNGAKVEQDSDDDAGARSDLDGQEDADSQVEDSQDVMDASESGSQPAGADPADEIEPRELAVKHEHDAGVAAGALARERTDQGQASGIQVKAEAAAEANGKHAVEDGGNAEPTGEQDTDAEDASTPMHNGQHDHDHYYDGHGRAGPSRGSDGDDGENSDHDSQGGAHGGQSVHGGDDEMMDEYAIDMATIKPFEMEFCPEWFLGPAAATGKRINKTPERYKKIRDIILQLWAEMRPTYVSKSRIRPALKGEGDVNALSRVHTFLETIGAINTGPTRKGVRMAWADDLAVLAAGPKPRSRSGDSGARAGSGGSQPEVYAVYEGTRQAADDGSGRRRRKVRAENGEWVWELEGSTIEHVDPAEEERLRLIQRNAKYFTDEELEKHNLKRRRTVERAETDALGKYDPFKLIPLRKYEDGDARALHVNVLSNALIVMDFHSHLAHTEIIGLLGGTYEAATRTIAIMEVFPCNSLSTGVQCEMDPVSEMQAREHFSGRGLDVVGWYHSHPTFEPNPSIRDIENQVNYQTLFRRDDGSEPFVCVIVSPYDTRTPVLVSRFQFITVSEEWNSRGEYRVPYACVKAIVPSAGLGAEVFVQLSELVRTYRTHPSVVDLGRPFRARFAATTRAGKLLSSLEAHAVLGAPPAQSRAFLDRVRDLLARGLARE</sequence>
<feature type="compositionally biased region" description="Acidic residues" evidence="3">
    <location>
        <begin position="301"/>
        <end position="312"/>
    </location>
</feature>
<dbReference type="InterPro" id="IPR050242">
    <property type="entry name" value="JAMM_MPN+_peptidase_M67A"/>
</dbReference>
<dbReference type="InterPro" id="IPR007526">
    <property type="entry name" value="SWIRM"/>
</dbReference>
<accession>A0ABR4NJC9</accession>
<dbReference type="Gene3D" id="3.40.140.10">
    <property type="entry name" value="Cytidine Deaminase, domain 2"/>
    <property type="match status" value="1"/>
</dbReference>
<dbReference type="InterPro" id="IPR036388">
    <property type="entry name" value="WH-like_DNA-bd_sf"/>
</dbReference>
<name>A0ABR4NJC9_9FUNG</name>
<dbReference type="PROSITE" id="PS50090">
    <property type="entry name" value="MYB_LIKE"/>
    <property type="match status" value="1"/>
</dbReference>
<dbReference type="InterPro" id="IPR000555">
    <property type="entry name" value="JAMM/MPN+_dom"/>
</dbReference>
<evidence type="ECO:0000256" key="2">
    <source>
        <dbReference type="ARBA" id="ARBA00023242"/>
    </source>
</evidence>
<dbReference type="Gene3D" id="1.10.10.60">
    <property type="entry name" value="Homeodomain-like"/>
    <property type="match status" value="1"/>
</dbReference>
<gene>
    <name evidence="9" type="ORF">HK105_200520</name>
</gene>
<dbReference type="Proteomes" id="UP001527925">
    <property type="component" value="Unassembled WGS sequence"/>
</dbReference>
<protein>
    <recommendedName>
        <fullName evidence="11">Myb-like, SWIRM and MPN domain-containing protein 1</fullName>
    </recommendedName>
</protein>
<dbReference type="PANTHER" id="PTHR10410">
    <property type="entry name" value="EUKARYOTIC TRANSLATION INITIATION FACTOR 3 -RELATED"/>
    <property type="match status" value="1"/>
</dbReference>
<feature type="compositionally biased region" description="Acidic residues" evidence="3">
    <location>
        <begin position="1"/>
        <end position="14"/>
    </location>
</feature>
<dbReference type="InterPro" id="IPR017884">
    <property type="entry name" value="SANT_dom"/>
</dbReference>
<dbReference type="PROSITE" id="PS50934">
    <property type="entry name" value="SWIRM"/>
    <property type="match status" value="1"/>
</dbReference>
<feature type="domain" description="MPN" evidence="5">
    <location>
        <begin position="735"/>
        <end position="872"/>
    </location>
</feature>
<feature type="region of interest" description="Disordered" evidence="3">
    <location>
        <begin position="605"/>
        <end position="627"/>
    </location>
</feature>
<keyword evidence="10" id="KW-1185">Reference proteome</keyword>
<evidence type="ECO:0000259" key="4">
    <source>
        <dbReference type="PROSITE" id="PS50090"/>
    </source>
</evidence>
<dbReference type="SMART" id="SM00232">
    <property type="entry name" value="JAB_MPN"/>
    <property type="match status" value="1"/>
</dbReference>
<feature type="domain" description="HTH myb-type" evidence="8">
    <location>
        <begin position="158"/>
        <end position="208"/>
    </location>
</feature>
<dbReference type="Pfam" id="PF04433">
    <property type="entry name" value="SWIRM"/>
    <property type="match status" value="1"/>
</dbReference>
<dbReference type="InterPro" id="IPR009057">
    <property type="entry name" value="Homeodomain-like_sf"/>
</dbReference>
<evidence type="ECO:0000256" key="1">
    <source>
        <dbReference type="ARBA" id="ARBA00023125"/>
    </source>
</evidence>
<comment type="caution">
    <text evidence="9">The sequence shown here is derived from an EMBL/GenBank/DDBJ whole genome shotgun (WGS) entry which is preliminary data.</text>
</comment>
<feature type="compositionally biased region" description="Basic and acidic residues" evidence="3">
    <location>
        <begin position="367"/>
        <end position="380"/>
    </location>
</feature>
<evidence type="ECO:0000259" key="8">
    <source>
        <dbReference type="PROSITE" id="PS51294"/>
    </source>
</evidence>
<evidence type="ECO:0000259" key="5">
    <source>
        <dbReference type="PROSITE" id="PS50249"/>
    </source>
</evidence>
<proteinExistence type="predicted"/>
<evidence type="ECO:0000259" key="7">
    <source>
        <dbReference type="PROSITE" id="PS51293"/>
    </source>
</evidence>
<feature type="compositionally biased region" description="Basic and acidic residues" evidence="3">
    <location>
        <begin position="316"/>
        <end position="332"/>
    </location>
</feature>
<evidence type="ECO:0000313" key="9">
    <source>
        <dbReference type="EMBL" id="KAL2919608.1"/>
    </source>
</evidence>
<dbReference type="InterPro" id="IPR001005">
    <property type="entry name" value="SANT/Myb"/>
</dbReference>
<evidence type="ECO:0000256" key="3">
    <source>
        <dbReference type="SAM" id="MobiDB-lite"/>
    </source>
</evidence>
<dbReference type="PROSITE" id="PS51293">
    <property type="entry name" value="SANT"/>
    <property type="match status" value="1"/>
</dbReference>
<dbReference type="Pfam" id="PF00249">
    <property type="entry name" value="Myb_DNA-binding"/>
    <property type="match status" value="1"/>
</dbReference>
<dbReference type="SMART" id="SM00717">
    <property type="entry name" value="SANT"/>
    <property type="match status" value="1"/>
</dbReference>
<dbReference type="Gene3D" id="1.10.10.10">
    <property type="entry name" value="Winged helix-like DNA-binding domain superfamily/Winged helix DNA-binding domain"/>
    <property type="match status" value="1"/>
</dbReference>
<feature type="domain" description="SANT" evidence="7">
    <location>
        <begin position="156"/>
        <end position="208"/>
    </location>
</feature>
<reference evidence="9 10" key="1">
    <citation type="submission" date="2023-09" db="EMBL/GenBank/DDBJ databases">
        <title>Pangenome analysis of Batrachochytrium dendrobatidis and related Chytrids.</title>
        <authorList>
            <person name="Yacoub M.N."/>
            <person name="Stajich J.E."/>
            <person name="James T.Y."/>
        </authorList>
    </citation>
    <scope>NUCLEOTIDE SEQUENCE [LARGE SCALE GENOMIC DNA]</scope>
    <source>
        <strain evidence="9 10">JEL0888</strain>
    </source>
</reference>
<feature type="region of interest" description="Disordered" evidence="3">
    <location>
        <begin position="1"/>
        <end position="49"/>
    </location>
</feature>
<dbReference type="Pfam" id="PF01398">
    <property type="entry name" value="JAB"/>
    <property type="match status" value="1"/>
</dbReference>
<dbReference type="SUPFAM" id="SSF46689">
    <property type="entry name" value="Homeodomain-like"/>
    <property type="match status" value="2"/>
</dbReference>
<evidence type="ECO:0000259" key="6">
    <source>
        <dbReference type="PROSITE" id="PS50934"/>
    </source>
</evidence>
<feature type="domain" description="SWIRM" evidence="6">
    <location>
        <begin position="488"/>
        <end position="593"/>
    </location>
</feature>
<evidence type="ECO:0000313" key="10">
    <source>
        <dbReference type="Proteomes" id="UP001527925"/>
    </source>
</evidence>
<keyword evidence="2" id="KW-0539">Nucleus</keyword>
<dbReference type="InterPro" id="IPR037518">
    <property type="entry name" value="MPN"/>
</dbReference>
<keyword evidence="1" id="KW-0238">DNA-binding</keyword>
<dbReference type="CDD" id="cd08067">
    <property type="entry name" value="MPN_2A_DUB"/>
    <property type="match status" value="1"/>
</dbReference>
<feature type="region of interest" description="Disordered" evidence="3">
    <location>
        <begin position="229"/>
        <end position="489"/>
    </location>
</feature>